<keyword evidence="2" id="KW-1185">Reference proteome</keyword>
<comment type="caution">
    <text evidence="1">The sequence shown here is derived from an EMBL/GenBank/DDBJ whole genome shotgun (WGS) entry which is preliminary data.</text>
</comment>
<dbReference type="Proteomes" id="UP000796761">
    <property type="component" value="Unassembled WGS sequence"/>
</dbReference>
<protein>
    <submittedName>
        <fullName evidence="1">Uncharacterized protein</fullName>
    </submittedName>
</protein>
<dbReference type="OrthoDB" id="9397495at2759"/>
<evidence type="ECO:0000313" key="1">
    <source>
        <dbReference type="EMBL" id="TRZ15727.1"/>
    </source>
</evidence>
<dbReference type="AlphaFoldDB" id="A0A8K1GCQ0"/>
<sequence length="99" mass="10860">MEVNGGAEIHLQCMEETHTRALDVTQQAGKPVMEQTPVRTCESIKRGVHAEAGVLSELFPGDCTPRKETLGGAVSEELDCLPWERLHTGAREECEESDP</sequence>
<name>A0A8K1GCQ0_9PASS</name>
<accession>A0A8K1GCQ0</accession>
<organism evidence="1 2">
    <name type="scientific">Zosterops borbonicus</name>
    <dbReference type="NCBI Taxonomy" id="364589"/>
    <lineage>
        <taxon>Eukaryota</taxon>
        <taxon>Metazoa</taxon>
        <taxon>Chordata</taxon>
        <taxon>Craniata</taxon>
        <taxon>Vertebrata</taxon>
        <taxon>Euteleostomi</taxon>
        <taxon>Archelosauria</taxon>
        <taxon>Archosauria</taxon>
        <taxon>Dinosauria</taxon>
        <taxon>Saurischia</taxon>
        <taxon>Theropoda</taxon>
        <taxon>Coelurosauria</taxon>
        <taxon>Aves</taxon>
        <taxon>Neognathae</taxon>
        <taxon>Neoaves</taxon>
        <taxon>Telluraves</taxon>
        <taxon>Australaves</taxon>
        <taxon>Passeriformes</taxon>
        <taxon>Sylvioidea</taxon>
        <taxon>Zosteropidae</taxon>
        <taxon>Zosterops</taxon>
    </lineage>
</organism>
<gene>
    <name evidence="1" type="ORF">HGM15179_011387</name>
</gene>
<evidence type="ECO:0000313" key="2">
    <source>
        <dbReference type="Proteomes" id="UP000796761"/>
    </source>
</evidence>
<dbReference type="EMBL" id="SWJQ01000356">
    <property type="protein sequence ID" value="TRZ15727.1"/>
    <property type="molecule type" value="Genomic_DNA"/>
</dbReference>
<reference evidence="1" key="1">
    <citation type="submission" date="2019-04" db="EMBL/GenBank/DDBJ databases">
        <title>Genome assembly of Zosterops borbonicus 15179.</title>
        <authorList>
            <person name="Leroy T."/>
            <person name="Anselmetti Y."/>
            <person name="Tilak M.-K."/>
            <person name="Nabholz B."/>
        </authorList>
    </citation>
    <scope>NUCLEOTIDE SEQUENCE</scope>
    <source>
        <strain evidence="1">HGM_15179</strain>
        <tissue evidence="1">Muscle</tissue>
    </source>
</reference>
<proteinExistence type="predicted"/>